<dbReference type="PANTHER" id="PTHR10887">
    <property type="entry name" value="DNA2/NAM7 HELICASE FAMILY"/>
    <property type="match status" value="1"/>
</dbReference>
<keyword evidence="1" id="KW-0175">Coiled coil</keyword>
<dbReference type="InterPro" id="IPR027417">
    <property type="entry name" value="P-loop_NTPase"/>
</dbReference>
<protein>
    <recommendedName>
        <fullName evidence="9">DNA helicase</fullName>
    </recommendedName>
</protein>
<dbReference type="Gene3D" id="3.40.50.300">
    <property type="entry name" value="P-loop containing nucleotide triphosphate hydrolases"/>
    <property type="match status" value="3"/>
</dbReference>
<dbReference type="Gene3D" id="3.40.960.10">
    <property type="entry name" value="VSR Endonuclease"/>
    <property type="match status" value="1"/>
</dbReference>
<dbReference type="Proteomes" id="UP000680865">
    <property type="component" value="Unassembled WGS sequence"/>
</dbReference>
<evidence type="ECO:0000259" key="6">
    <source>
        <dbReference type="Pfam" id="PF18741"/>
    </source>
</evidence>
<dbReference type="InterPro" id="IPR041677">
    <property type="entry name" value="DNA2/NAM7_AAA_11"/>
</dbReference>
<dbReference type="InterPro" id="IPR049468">
    <property type="entry name" value="Restrct_endonuc-II-like_dom"/>
</dbReference>
<feature type="region of interest" description="Disordered" evidence="2">
    <location>
        <begin position="74"/>
        <end position="97"/>
    </location>
</feature>
<dbReference type="InterPro" id="IPR047187">
    <property type="entry name" value="SF1_C_Upf1"/>
</dbReference>
<feature type="coiled-coil region" evidence="1">
    <location>
        <begin position="570"/>
        <end position="597"/>
    </location>
</feature>
<dbReference type="Pfam" id="PF13195">
    <property type="entry name" value="DUF4011"/>
    <property type="match status" value="1"/>
</dbReference>
<dbReference type="InterPro" id="IPR011335">
    <property type="entry name" value="Restrct_endonuc-II-like"/>
</dbReference>
<keyword evidence="8" id="KW-1185">Reference proteome</keyword>
<dbReference type="GO" id="GO:0004386">
    <property type="term" value="F:helicase activity"/>
    <property type="evidence" value="ECO:0007669"/>
    <property type="project" value="InterPro"/>
</dbReference>
<evidence type="ECO:0000256" key="2">
    <source>
        <dbReference type="SAM" id="MobiDB-lite"/>
    </source>
</evidence>
<feature type="domain" description="DUF3320" evidence="3">
    <location>
        <begin position="1686"/>
        <end position="1720"/>
    </location>
</feature>
<dbReference type="Pfam" id="PF11784">
    <property type="entry name" value="DUF3320"/>
    <property type="match status" value="1"/>
</dbReference>
<dbReference type="InterPro" id="IPR045055">
    <property type="entry name" value="DNA2/NAM7-like"/>
</dbReference>
<dbReference type="Pfam" id="PF13087">
    <property type="entry name" value="AAA_12"/>
    <property type="match status" value="1"/>
</dbReference>
<dbReference type="PANTHER" id="PTHR10887:SF530">
    <property type="entry name" value="SUPERFAMILY I DNA HELICASES"/>
    <property type="match status" value="1"/>
</dbReference>
<feature type="domain" description="DNA2/NAM7 helicase-like C-terminal" evidence="5">
    <location>
        <begin position="1284"/>
        <end position="1474"/>
    </location>
</feature>
<dbReference type="InterPro" id="IPR041679">
    <property type="entry name" value="DNA2/NAM7-like_C"/>
</dbReference>
<reference evidence="7" key="1">
    <citation type="submission" date="2021-03" db="EMBL/GenBank/DDBJ databases">
        <title>Whole genome shotgun sequence of Actinoplanes consettensis NBRC 14913.</title>
        <authorList>
            <person name="Komaki H."/>
            <person name="Tamura T."/>
        </authorList>
    </citation>
    <scope>NUCLEOTIDE SEQUENCE</scope>
    <source>
        <strain evidence="7">NBRC 14913</strain>
    </source>
</reference>
<dbReference type="SUPFAM" id="SSF52540">
    <property type="entry name" value="P-loop containing nucleoside triphosphate hydrolases"/>
    <property type="match status" value="1"/>
</dbReference>
<dbReference type="Pfam" id="PF18741">
    <property type="entry name" value="MTES_1575"/>
    <property type="match status" value="1"/>
</dbReference>
<evidence type="ECO:0000259" key="4">
    <source>
        <dbReference type="Pfam" id="PF13086"/>
    </source>
</evidence>
<dbReference type="EMBL" id="BOQP01000029">
    <property type="protein sequence ID" value="GIM77111.1"/>
    <property type="molecule type" value="Genomic_DNA"/>
</dbReference>
<name>A0A919VUG0_9ACTN</name>
<dbReference type="Pfam" id="PF13086">
    <property type="entry name" value="AAA_11"/>
    <property type="match status" value="1"/>
</dbReference>
<feature type="domain" description="Restriction endonuclease type II-like" evidence="6">
    <location>
        <begin position="1521"/>
        <end position="1618"/>
    </location>
</feature>
<evidence type="ECO:0000259" key="3">
    <source>
        <dbReference type="Pfam" id="PF11784"/>
    </source>
</evidence>
<dbReference type="FunFam" id="3.40.960.10:FF:000002">
    <property type="entry name" value="DNA helicase related protein"/>
    <property type="match status" value="1"/>
</dbReference>
<dbReference type="InterPro" id="IPR025103">
    <property type="entry name" value="DUF4011"/>
</dbReference>
<dbReference type="CDD" id="cd18808">
    <property type="entry name" value="SF1_C_Upf1"/>
    <property type="match status" value="1"/>
</dbReference>
<sequence length="1839" mass="200297">MDGSAGMTENYAARDRLLQATIRQWRDSLINLSGTNRLLNFRLSKTGAVRVLDPAAMEILAGLSAGRNFRFRPAEDAGGEIEGPTAGSNPALPLGDGATPTKGFRVEVLRTDKPVNDLGAALRNLMRRSNQEFLDRGLWILYLAFGSLTWTDGDKTRYTSPLLLVPVRLDPTGPRQLPLLQRADEDPVVNPALALKLNQLMVTLPSVDDLEDLAYTEFLAEVRAAVAGQTGWRVNDEVTLSYFSFAKEAMYRDLLDNESSIAEHPVIQGLATGGRGSGGGSFLFEELTEDRVDRDMPAEQIPLVLDADSSQRASVAAALAGRSFVMDGPPGTGKSQTIANMIGALLHAGKRVLFVSEKAAALEVVRNRLHDVGLSAYLLELHSHKATRKEVASALGQALETVPVAPSGMTGLDLDNARRRREDLNAYAEAMNVPRAPLNYSLHDVLGMIANLHKVPAAPMSGIAPVDLTVEMFGTVRVTAAALARAWRPAVQGRSFVWRGVTYRGSLDARLYAAASALDALRGVTAVHASLADAFDVNRLGQASALARIVAHAATRPEGLPQQWLTAGQLTFAKESADRLTTELRKLADRQEAASRAAGVSWSELPTADSTPKVDTSALERLTVAPLHLTSLTAEQATALADTFQRDAETLQTASRSLSGVAVMLGLPPVVSFDDAEATLVTANLGCGEDRPERTWLSAEGHAAATRAAHILQQAIAALVEAETAAVAQYTEAGLVADVEGLAHRFTQEHRGLKKLSGAYRADKRTLATITCAGVEWRSARDQLPLAITWKQAAAALHEAETQHAAALGSYYDGRSTDFNLITRALATADTAIRRARTTDLHKLADHIAREASPNASVLAVADETRAKLHDWRSRLAPEPLHAARPELVLLPITDAAGWLHSHEAPLRAAAALAGSVSTAVNRQLTVAESGHLLQLRAAVDAAYAALSAHDDFFLSNLGLLYDGEETDLPAVYAALDWATQMRACRVGFDRRLTDPQVDALGSIVPTPQLGEIERRWAAARADLLVAFDPSRHAELEAELDDYAEADDLIAALREDSAGQQEWFAYQGARADLAAVGLETAIDFCITEGLSAIQVPLVLERALLQEWADHHLQQDAALRVVRAEDRDSLVAEYRTLDRGLITAATSQIITSCNARRPRNNLGESGVIRREAGKKKKHMPVRLLLERTRHVTQAIKPCFMMSPLAVSQYLPSDMRFDVVIFDEASQVAPADAVNCIYRGDALITAGDQKQLPPTSFFTAGVADDGDEWDEEAEDGVDFESVLDLMKGSAEFRALTLRWHYRSRHEALIAFSNSSFYKGKLITFPGAEDVGPDVGVDLFYAAGVYRRGSSRDNPVEAAKVAERVIHHFTTRPHLTLGVVSFSEAQAAAIEHAVEQARQDRPELDRFFTDDRLDGFFVKNLESVQGDERDVMIFSIGYGPDEAGKTTMNFGPLNRAGGWRRLNVAVTRARYRNEVVTSVRASDIVASANSEGLRHMRRYLDYAERGIAALALDTSTGGDAESPFEESVISAIRSWGYEVTPQVGTAGYRVDMGVRHPDRPGVYVLGVECDGFQYHSSKVARDRDRLREQVLRGLGWNLHRIWGTAWYRNRLGEEERLRATIERAVAAPVRGLLTQAEDVIERPAVTTEAAALDQRPSWVTPYRTAIVDRLPYWVDPGERGTAHVMKIGVAEVVAVEGPVHLAVLHQRLRDSWGIGRIGARIRENIDLAILQAGLDREGDFVRVPGVAVSEVRSPSEDCTRTVEQVHDEELALALFNLVRDTGGVGRDELSAHVAKLYGWTRRGADISRRLETLIDRLMSKGVLEANGHSLSVNLLALSESGF</sequence>
<accession>A0A919VUG0</accession>
<evidence type="ECO:0000256" key="1">
    <source>
        <dbReference type="SAM" id="Coils"/>
    </source>
</evidence>
<evidence type="ECO:0000313" key="7">
    <source>
        <dbReference type="EMBL" id="GIM77111.1"/>
    </source>
</evidence>
<gene>
    <name evidence="7" type="ORF">Aco04nite_53790</name>
</gene>
<evidence type="ECO:0008006" key="9">
    <source>
        <dbReference type="Google" id="ProtNLM"/>
    </source>
</evidence>
<dbReference type="InterPro" id="IPR021754">
    <property type="entry name" value="DUF3320"/>
</dbReference>
<dbReference type="SUPFAM" id="SSF52980">
    <property type="entry name" value="Restriction endonuclease-like"/>
    <property type="match status" value="1"/>
</dbReference>
<organism evidence="7 8">
    <name type="scientific">Winogradskya consettensis</name>
    <dbReference type="NCBI Taxonomy" id="113560"/>
    <lineage>
        <taxon>Bacteria</taxon>
        <taxon>Bacillati</taxon>
        <taxon>Actinomycetota</taxon>
        <taxon>Actinomycetes</taxon>
        <taxon>Micromonosporales</taxon>
        <taxon>Micromonosporaceae</taxon>
        <taxon>Winogradskya</taxon>
    </lineage>
</organism>
<feature type="domain" description="DNA2/NAM7 helicase helicase" evidence="4">
    <location>
        <begin position="308"/>
        <end position="371"/>
    </location>
</feature>
<proteinExistence type="predicted"/>
<comment type="caution">
    <text evidence="7">The sequence shown here is derived from an EMBL/GenBank/DDBJ whole genome shotgun (WGS) entry which is preliminary data.</text>
</comment>
<evidence type="ECO:0000313" key="8">
    <source>
        <dbReference type="Proteomes" id="UP000680865"/>
    </source>
</evidence>
<dbReference type="FunFam" id="3.40.50.300:FF:002063">
    <property type="entry name" value="DNA helicase related protein"/>
    <property type="match status" value="1"/>
</dbReference>
<evidence type="ECO:0000259" key="5">
    <source>
        <dbReference type="Pfam" id="PF13087"/>
    </source>
</evidence>